<evidence type="ECO:0000313" key="1">
    <source>
        <dbReference type="EMBL" id="EIQ81268.1"/>
    </source>
</evidence>
<dbReference type="EMBL" id="AIDX01000001">
    <property type="protein sequence ID" value="EIQ81268.1"/>
    <property type="molecule type" value="Genomic_DNA"/>
</dbReference>
<name>A0AAV3FQ32_STRCB</name>
<organism evidence="1 2">
    <name type="scientific">Streptococcus canis FSL Z3-227</name>
    <dbReference type="NCBI Taxonomy" id="482234"/>
    <lineage>
        <taxon>Bacteria</taxon>
        <taxon>Bacillati</taxon>
        <taxon>Bacillota</taxon>
        <taxon>Bacilli</taxon>
        <taxon>Lactobacillales</taxon>
        <taxon>Streptococcaceae</taxon>
        <taxon>Streptococcus</taxon>
    </lineage>
</organism>
<dbReference type="Proteomes" id="UP000004423">
    <property type="component" value="Unassembled WGS sequence"/>
</dbReference>
<accession>A0AAV3FQ32</accession>
<proteinExistence type="predicted"/>
<dbReference type="AlphaFoldDB" id="A0AAV3FQ32"/>
<sequence>MRYKAGAFWAVMDFLIPINKVTRWIADKVSGWEDHYQFVAQKSVLKRAISKPVLTARGLVSYLDYYLERHALKIS</sequence>
<gene>
    <name evidence="1" type="ORF">SCAZ3_02540</name>
</gene>
<evidence type="ECO:0000313" key="2">
    <source>
        <dbReference type="Proteomes" id="UP000004423"/>
    </source>
</evidence>
<comment type="caution">
    <text evidence="1">The sequence shown here is derived from an EMBL/GenBank/DDBJ whole genome shotgun (WGS) entry which is preliminary data.</text>
</comment>
<protein>
    <submittedName>
        <fullName evidence="1">GBSi1, group II intron, maturase</fullName>
    </submittedName>
</protein>
<reference evidence="1 2" key="1">
    <citation type="journal article" date="2012" name="PLoS ONE">
        <title>Gene Repertoire Evolution of Streptococcus pyogenes Inferred from Phylogenomic Analysis with Streptococcus canis and Streptococcus dysgalactiae.</title>
        <authorList>
            <person name="Lefebure T."/>
            <person name="Richards V.P."/>
            <person name="Lang P."/>
            <person name="Pavinski-Bitar P."/>
            <person name="Stanhope M.J."/>
        </authorList>
    </citation>
    <scope>NUCLEOTIDE SEQUENCE [LARGE SCALE GENOMIC DNA]</scope>
    <source>
        <strain evidence="1 2">FSL Z3-227</strain>
    </source>
</reference>